<feature type="transmembrane region" description="Helical" evidence="1">
    <location>
        <begin position="7"/>
        <end position="26"/>
    </location>
</feature>
<reference evidence="2 3" key="1">
    <citation type="submission" date="2018-03" db="EMBL/GenBank/DDBJ databases">
        <title>Genomic Encyclopedia of Type Strains, Phase III (KMG-III): the genomes of soil and plant-associated and newly described type strains.</title>
        <authorList>
            <person name="Whitman W."/>
        </authorList>
    </citation>
    <scope>NUCLEOTIDE SEQUENCE [LARGE SCALE GENOMIC DNA]</scope>
    <source>
        <strain evidence="2 3">CGMCC 1.9313</strain>
    </source>
</reference>
<evidence type="ECO:0008006" key="4">
    <source>
        <dbReference type="Google" id="ProtNLM"/>
    </source>
</evidence>
<keyword evidence="1" id="KW-0472">Membrane</keyword>
<evidence type="ECO:0000313" key="2">
    <source>
        <dbReference type="EMBL" id="PRY48083.1"/>
    </source>
</evidence>
<evidence type="ECO:0000256" key="1">
    <source>
        <dbReference type="SAM" id="Phobius"/>
    </source>
</evidence>
<accession>A0A2T0TR28</accession>
<dbReference type="OrthoDB" id="676730at2"/>
<keyword evidence="3" id="KW-1185">Reference proteome</keyword>
<dbReference type="RefSeq" id="WP_106295578.1">
    <property type="nucleotide sequence ID" value="NZ_PVTH01000016.1"/>
</dbReference>
<comment type="caution">
    <text evidence="2">The sequence shown here is derived from an EMBL/GenBank/DDBJ whole genome shotgun (WGS) entry which is preliminary data.</text>
</comment>
<evidence type="ECO:0000313" key="3">
    <source>
        <dbReference type="Proteomes" id="UP000238034"/>
    </source>
</evidence>
<dbReference type="Proteomes" id="UP000238034">
    <property type="component" value="Unassembled WGS sequence"/>
</dbReference>
<protein>
    <recommendedName>
        <fullName evidence="4">Type II secretion system protein GspC N-terminal domain-containing protein</fullName>
    </recommendedName>
</protein>
<keyword evidence="1" id="KW-0812">Transmembrane</keyword>
<dbReference type="AlphaFoldDB" id="A0A2T0TR28"/>
<sequence length="167" mass="18717">MKNKTMTIVLIVSVMAVWGIVFYRIFQASGEESSFITAAGAKKSTYESLDEYRMKDTLVLALNYRNPFSGRQMQVAIPPAVPEATDQPVTSMSNYATPEPEVNWSVIKYTGYIVNPEFKRIVALMTIQGKEFMLTEGQQAGGVKILKNNRDSVKVSYLGKTKFLKVQ</sequence>
<dbReference type="EMBL" id="PVTH01000016">
    <property type="protein sequence ID" value="PRY48083.1"/>
    <property type="molecule type" value="Genomic_DNA"/>
</dbReference>
<keyword evidence="1" id="KW-1133">Transmembrane helix</keyword>
<gene>
    <name evidence="2" type="ORF">B0I27_11617</name>
</gene>
<name>A0A2T0TR28_9SPHI</name>
<proteinExistence type="predicted"/>
<organism evidence="2 3">
    <name type="scientific">Arcticibacter pallidicorallinus</name>
    <dbReference type="NCBI Taxonomy" id="1259464"/>
    <lineage>
        <taxon>Bacteria</taxon>
        <taxon>Pseudomonadati</taxon>
        <taxon>Bacteroidota</taxon>
        <taxon>Sphingobacteriia</taxon>
        <taxon>Sphingobacteriales</taxon>
        <taxon>Sphingobacteriaceae</taxon>
        <taxon>Arcticibacter</taxon>
    </lineage>
</organism>